<dbReference type="AlphaFoldDB" id="A0A917BGM3"/>
<dbReference type="EMBL" id="BMEM01000001">
    <property type="protein sequence ID" value="GGF40030.1"/>
    <property type="molecule type" value="Genomic_DNA"/>
</dbReference>
<reference evidence="2" key="2">
    <citation type="submission" date="2020-09" db="EMBL/GenBank/DDBJ databases">
        <authorList>
            <person name="Sun Q."/>
            <person name="Zhou Y."/>
        </authorList>
    </citation>
    <scope>NUCLEOTIDE SEQUENCE</scope>
    <source>
        <strain evidence="2">CGMCC 1.12160</strain>
    </source>
</reference>
<proteinExistence type="predicted"/>
<evidence type="ECO:0000313" key="2">
    <source>
        <dbReference type="EMBL" id="GGF40030.1"/>
    </source>
</evidence>
<evidence type="ECO:0000256" key="1">
    <source>
        <dbReference type="SAM" id="MobiDB-lite"/>
    </source>
</evidence>
<name>A0A917BGM3_9MICO</name>
<reference evidence="2" key="1">
    <citation type="journal article" date="2014" name="Int. J. Syst. Evol. Microbiol.">
        <title>Complete genome sequence of Corynebacterium casei LMG S-19264T (=DSM 44701T), isolated from a smear-ripened cheese.</title>
        <authorList>
            <consortium name="US DOE Joint Genome Institute (JGI-PGF)"/>
            <person name="Walter F."/>
            <person name="Albersmeier A."/>
            <person name="Kalinowski J."/>
            <person name="Ruckert C."/>
        </authorList>
    </citation>
    <scope>NUCLEOTIDE SEQUENCE</scope>
    <source>
        <strain evidence="2">CGMCC 1.12160</strain>
    </source>
</reference>
<gene>
    <name evidence="2" type="ORF">GCM10011366_04550</name>
</gene>
<dbReference type="Proteomes" id="UP000605670">
    <property type="component" value="Unassembled WGS sequence"/>
</dbReference>
<protein>
    <submittedName>
        <fullName evidence="2">Uncharacterized protein</fullName>
    </submittedName>
</protein>
<keyword evidence="3" id="KW-1185">Reference proteome</keyword>
<sequence length="238" mass="25218">MVERGNEGSIAATDTASDGLDEEGAPGVYGRSALGDVAIAVRLRRAWVEEVGPFLDDIDHDLARLWPATHLRRRGLVLDLGTPVDFGLGDPFGDGVGETILRMLGSATHGAIRDLTWHHNAAMGPPTRQKAGRLDVFAPGDPVDMKLEQASAAISKRLRVESEAAAEALGGLRVAAVGRHMVWLAATDDRAAKAIGTTPGAASGLYEAVRKWQKATPKYCTYADESIAANSPALQPTF</sequence>
<accession>A0A917BGM3</accession>
<evidence type="ECO:0000313" key="3">
    <source>
        <dbReference type="Proteomes" id="UP000605670"/>
    </source>
</evidence>
<comment type="caution">
    <text evidence="2">The sequence shown here is derived from an EMBL/GenBank/DDBJ whole genome shotgun (WGS) entry which is preliminary data.</text>
</comment>
<feature type="region of interest" description="Disordered" evidence="1">
    <location>
        <begin position="1"/>
        <end position="25"/>
    </location>
</feature>
<organism evidence="2 3">
    <name type="scientific">Ornithinimicrobium tianjinense</name>
    <dbReference type="NCBI Taxonomy" id="1195761"/>
    <lineage>
        <taxon>Bacteria</taxon>
        <taxon>Bacillati</taxon>
        <taxon>Actinomycetota</taxon>
        <taxon>Actinomycetes</taxon>
        <taxon>Micrococcales</taxon>
        <taxon>Ornithinimicrobiaceae</taxon>
        <taxon>Ornithinimicrobium</taxon>
    </lineage>
</organism>